<dbReference type="RefSeq" id="WP_068832026.1">
    <property type="nucleotide sequence ID" value="NZ_JBHSMX010000066.1"/>
</dbReference>
<organism evidence="1 2">
    <name type="scientific">Polaromonas jejuensis</name>
    <dbReference type="NCBI Taxonomy" id="457502"/>
    <lineage>
        <taxon>Bacteria</taxon>
        <taxon>Pseudomonadati</taxon>
        <taxon>Pseudomonadota</taxon>
        <taxon>Betaproteobacteria</taxon>
        <taxon>Burkholderiales</taxon>
        <taxon>Comamonadaceae</taxon>
        <taxon>Polaromonas</taxon>
    </lineage>
</organism>
<dbReference type="Pfam" id="PF21448">
    <property type="entry name" value="DNMK"/>
    <property type="match status" value="1"/>
</dbReference>
<proteinExistence type="predicted"/>
<accession>A0ABW0QHI6</accession>
<keyword evidence="2" id="KW-1185">Reference proteome</keyword>
<dbReference type="SUPFAM" id="SSF52540">
    <property type="entry name" value="P-loop containing nucleoside triphosphate hydrolases"/>
    <property type="match status" value="1"/>
</dbReference>
<dbReference type="Proteomes" id="UP001596084">
    <property type="component" value="Unassembled WGS sequence"/>
</dbReference>
<evidence type="ECO:0000313" key="2">
    <source>
        <dbReference type="Proteomes" id="UP001596084"/>
    </source>
</evidence>
<evidence type="ECO:0008006" key="3">
    <source>
        <dbReference type="Google" id="ProtNLM"/>
    </source>
</evidence>
<sequence>MSKLQTIIGLSGPAGSGKDTVADLLVTHGGFVKLAFADPLKNEIADAFAIDLLYLSRRETKEHAMSCLALRRCLHDGFTARMLMAHALQGQTLDLDAPRSPRQIMQWWGTEYRRNQAPDYWIHQTSARISYLLRQRLASRIVVTDCRFDNEADLVRHTFGGLLWQVKRAGVAVAQGSHVSETTGEAFKPDATLNNDHDIRHLQQLVLGEFWAHEAGLDAGSLRVEIGTPAERAAA</sequence>
<protein>
    <recommendedName>
        <fullName evidence="3">Deoxynucleoside monophosphate kinase</fullName>
    </recommendedName>
</protein>
<dbReference type="InterPro" id="IPR027417">
    <property type="entry name" value="P-loop_NTPase"/>
</dbReference>
<evidence type="ECO:0000313" key="1">
    <source>
        <dbReference type="EMBL" id="MFC5524048.1"/>
    </source>
</evidence>
<dbReference type="Gene3D" id="3.40.50.300">
    <property type="entry name" value="P-loop containing nucleotide triphosphate hydrolases"/>
    <property type="match status" value="1"/>
</dbReference>
<gene>
    <name evidence="1" type="ORF">ACFPP7_24520</name>
</gene>
<comment type="caution">
    <text evidence="1">The sequence shown here is derived from an EMBL/GenBank/DDBJ whole genome shotgun (WGS) entry which is preliminary data.</text>
</comment>
<name>A0ABW0QHI6_9BURK</name>
<reference evidence="2" key="1">
    <citation type="journal article" date="2019" name="Int. J. Syst. Evol. Microbiol.">
        <title>The Global Catalogue of Microorganisms (GCM) 10K type strain sequencing project: providing services to taxonomists for standard genome sequencing and annotation.</title>
        <authorList>
            <consortium name="The Broad Institute Genomics Platform"/>
            <consortium name="The Broad Institute Genome Sequencing Center for Infectious Disease"/>
            <person name="Wu L."/>
            <person name="Ma J."/>
        </authorList>
    </citation>
    <scope>NUCLEOTIDE SEQUENCE [LARGE SCALE GENOMIC DNA]</scope>
    <source>
        <strain evidence="2">CGMCC 4.7277</strain>
    </source>
</reference>
<dbReference type="EMBL" id="JBHSMX010000066">
    <property type="protein sequence ID" value="MFC5524048.1"/>
    <property type="molecule type" value="Genomic_DNA"/>
</dbReference>
<dbReference type="InterPro" id="IPR048444">
    <property type="entry name" value="DNMK"/>
</dbReference>